<name>A0A8J5JLF7_HOMAM</name>
<evidence type="ECO:0000313" key="2">
    <source>
        <dbReference type="Proteomes" id="UP000747542"/>
    </source>
</evidence>
<sequence length="13" mass="1328">MGPGEGGRVRRGV</sequence>
<reference evidence="1" key="1">
    <citation type="journal article" date="2021" name="Sci. Adv.">
        <title>The American lobster genome reveals insights on longevity, neural, and immune adaptations.</title>
        <authorList>
            <person name="Polinski J.M."/>
            <person name="Zimin A.V."/>
            <person name="Clark K.F."/>
            <person name="Kohn A.B."/>
            <person name="Sadowski N."/>
            <person name="Timp W."/>
            <person name="Ptitsyn A."/>
            <person name="Khanna P."/>
            <person name="Romanova D.Y."/>
            <person name="Williams P."/>
            <person name="Greenwood S.J."/>
            <person name="Moroz L.L."/>
            <person name="Walt D.R."/>
            <person name="Bodnar A.G."/>
        </authorList>
    </citation>
    <scope>NUCLEOTIDE SEQUENCE</scope>
    <source>
        <strain evidence="1">GMGI-L3</strain>
    </source>
</reference>
<protein>
    <submittedName>
        <fullName evidence="1">Uncharacterized protein</fullName>
    </submittedName>
</protein>
<dbReference type="EMBL" id="JAHLQT010041992">
    <property type="protein sequence ID" value="KAG7155334.1"/>
    <property type="molecule type" value="Genomic_DNA"/>
</dbReference>
<dbReference type="Proteomes" id="UP000747542">
    <property type="component" value="Unassembled WGS sequence"/>
</dbReference>
<keyword evidence="2" id="KW-1185">Reference proteome</keyword>
<proteinExistence type="predicted"/>
<gene>
    <name evidence="1" type="ORF">Hamer_G024380</name>
</gene>
<organism evidence="1 2">
    <name type="scientific">Homarus americanus</name>
    <name type="common">American lobster</name>
    <dbReference type="NCBI Taxonomy" id="6706"/>
    <lineage>
        <taxon>Eukaryota</taxon>
        <taxon>Metazoa</taxon>
        <taxon>Ecdysozoa</taxon>
        <taxon>Arthropoda</taxon>
        <taxon>Crustacea</taxon>
        <taxon>Multicrustacea</taxon>
        <taxon>Malacostraca</taxon>
        <taxon>Eumalacostraca</taxon>
        <taxon>Eucarida</taxon>
        <taxon>Decapoda</taxon>
        <taxon>Pleocyemata</taxon>
        <taxon>Astacidea</taxon>
        <taxon>Nephropoidea</taxon>
        <taxon>Nephropidae</taxon>
        <taxon>Homarus</taxon>
    </lineage>
</organism>
<evidence type="ECO:0000313" key="1">
    <source>
        <dbReference type="EMBL" id="KAG7155334.1"/>
    </source>
</evidence>
<accession>A0A8J5JLF7</accession>
<comment type="caution">
    <text evidence="1">The sequence shown here is derived from an EMBL/GenBank/DDBJ whole genome shotgun (WGS) entry which is preliminary data.</text>
</comment>